<evidence type="ECO:0000256" key="1">
    <source>
        <dbReference type="SAM" id="MobiDB-lite"/>
    </source>
</evidence>
<reference evidence="3 4" key="1">
    <citation type="journal article" date="2016" name="PLoS Pathog.">
        <title>Biosynthesis of antibiotic leucinostatins in bio-control fungus Purpureocillium lilacinum and their inhibition on phytophthora revealed by genome mining.</title>
        <authorList>
            <person name="Wang G."/>
            <person name="Liu Z."/>
            <person name="Lin R."/>
            <person name="Li E."/>
            <person name="Mao Z."/>
            <person name="Ling J."/>
            <person name="Yang Y."/>
            <person name="Yin W.B."/>
            <person name="Xie B."/>
        </authorList>
    </citation>
    <scope>NUCLEOTIDE SEQUENCE [LARGE SCALE GENOMIC DNA]</scope>
    <source>
        <strain evidence="3">170</strain>
    </source>
</reference>
<feature type="region of interest" description="Disordered" evidence="1">
    <location>
        <begin position="61"/>
        <end position="80"/>
    </location>
</feature>
<sequence>MAKYSIPTTVLRKRKLSTRQLPNLPEYAVNVRSKRPHTLANDQAGEMNVISICSYPSQPQELDSESTITSSNGKGGPAAKKRKWTVSIRVNNNPPTSACIEDPFLEADYKAVFEQYLRISDRPRWTTQSLIPDQEGLDEIALAEERIEEYGKELFDQLDNATTFFQKNAPEAQVYVIERHDSDVINPALGGIHCLAWELLESVRISRLPKLHLRVTRVSDFPARRLLQPPRPGGKRLAGIQSDPNATFNILLVIARDFTRTGTEREAEPDLAQWPLMNFQKKLRSRLNLEIVRPGSLEELARHLEIRAKQNVEFNLVHFDLHGRIMRNESGVLVPWLLFARQHTPNTPTFSIPQTQLAKAEDVAEVLARYQVENVVLNACLSAYNRSGPASNLAHIFLRYGISNVSAMWFYVHSKTVSTYVSAFYDMLLIKCLDFHVAAQRAREALRQQPSIFTGRTYQDFFICVNYARDVHRTDSMMREVSPSPSAKSHESTTSTSNNSAKSFRNGVWIKASPRLGDSLILGDEPIIRLQLHLLELEYKLMTFKIVYASDLRKVGSDLNGTIESMVNMWLNTNLIDEVHYYKAKDFGKRRLISGGVSVSPREKRTRMSNGGPLQRLFPRAVGALRQTLHIVREVDSVVDPGIQADELDNQRREERRFLAQERLQKFAKKLHEDGHSYMIFLGGQNSQWWETYLQALEGVWWLDMPWSFTLHSRYAKEMKPSVLVDERQPAGPTGLGLQ</sequence>
<organism evidence="3 4">
    <name type="scientific">Pochonia chlamydosporia 170</name>
    <dbReference type="NCBI Taxonomy" id="1380566"/>
    <lineage>
        <taxon>Eukaryota</taxon>
        <taxon>Fungi</taxon>
        <taxon>Dikarya</taxon>
        <taxon>Ascomycota</taxon>
        <taxon>Pezizomycotina</taxon>
        <taxon>Sordariomycetes</taxon>
        <taxon>Hypocreomycetidae</taxon>
        <taxon>Hypocreales</taxon>
        <taxon>Clavicipitaceae</taxon>
        <taxon>Pochonia</taxon>
    </lineage>
</organism>
<evidence type="ECO:0000313" key="4">
    <source>
        <dbReference type="Proteomes" id="UP000078397"/>
    </source>
</evidence>
<evidence type="ECO:0000313" key="3">
    <source>
        <dbReference type="EMBL" id="OAQ66367.1"/>
    </source>
</evidence>
<dbReference type="STRING" id="1380566.A0A179FM25"/>
<proteinExistence type="predicted"/>
<accession>A0A179FM25</accession>
<dbReference type="AlphaFoldDB" id="A0A179FM25"/>
<name>A0A179FM25_METCM</name>
<gene>
    <name evidence="3" type="ORF">VFPPC_07935</name>
</gene>
<dbReference type="EMBL" id="LSBJ02000004">
    <property type="protein sequence ID" value="OAQ66367.1"/>
    <property type="molecule type" value="Genomic_DNA"/>
</dbReference>
<feature type="domain" description="CHAT" evidence="2">
    <location>
        <begin position="283"/>
        <end position="451"/>
    </location>
</feature>
<protein>
    <submittedName>
        <fullName evidence="3">TPR repeat-containing protein</fullName>
    </submittedName>
</protein>
<feature type="region of interest" description="Disordered" evidence="1">
    <location>
        <begin position="478"/>
        <end position="500"/>
    </location>
</feature>
<dbReference type="OrthoDB" id="5301473at2759"/>
<dbReference type="Pfam" id="PF12770">
    <property type="entry name" value="CHAT"/>
    <property type="match status" value="1"/>
</dbReference>
<dbReference type="InterPro" id="IPR024983">
    <property type="entry name" value="CHAT_dom"/>
</dbReference>
<feature type="compositionally biased region" description="Polar residues" evidence="1">
    <location>
        <begin position="61"/>
        <end position="72"/>
    </location>
</feature>
<evidence type="ECO:0000259" key="2">
    <source>
        <dbReference type="Pfam" id="PF12770"/>
    </source>
</evidence>
<dbReference type="RefSeq" id="XP_018143454.1">
    <property type="nucleotide sequence ID" value="XM_018286721.1"/>
</dbReference>
<dbReference type="GeneID" id="28850715"/>
<dbReference type="KEGG" id="pchm:VFPPC_07935"/>
<keyword evidence="4" id="KW-1185">Reference proteome</keyword>
<dbReference type="Proteomes" id="UP000078397">
    <property type="component" value="Unassembled WGS sequence"/>
</dbReference>
<comment type="caution">
    <text evidence="3">The sequence shown here is derived from an EMBL/GenBank/DDBJ whole genome shotgun (WGS) entry which is preliminary data.</text>
</comment>